<gene>
    <name evidence="2" type="ORF">ACFO3E_03060</name>
</gene>
<dbReference type="RefSeq" id="WP_066530865.1">
    <property type="nucleotide sequence ID" value="NZ_JBHSFZ010000004.1"/>
</dbReference>
<evidence type="ECO:0000259" key="1">
    <source>
        <dbReference type="Pfam" id="PF01370"/>
    </source>
</evidence>
<proteinExistence type="predicted"/>
<sequence>MRILVLGATGYLGSHIARHLTASGHRVSGLTRSSDRDAALVMEGVRPLRGDLSQLDAVIDMMREHDATIYAAQLMLQEEFDTIAALLKAMDGKLHSFLFTSGTGLLSQRTDGAWSEDSFAEDDPFIPSKYIGYRLVTETMIRQAGTSGSVRAMVVRPPMIWGHGGCGHLRMFYADAVRNSDVAYLGAGLNLYSNVHVDDLAEVYRLALEKGMAGALYHAVAGELNNRMLAEAVARDLGVHAHSVDFAEGVRRWGKFETLIGMATCSRSRSPRTRRELGWTPRHLNILSDVGHPAYRALAGR</sequence>
<dbReference type="Gene3D" id="3.40.50.720">
    <property type="entry name" value="NAD(P)-binding Rossmann-like Domain"/>
    <property type="match status" value="1"/>
</dbReference>
<dbReference type="Proteomes" id="UP001595957">
    <property type="component" value="Unassembled WGS sequence"/>
</dbReference>
<dbReference type="EMBL" id="JBHSFZ010000004">
    <property type="protein sequence ID" value="MFC4593177.1"/>
    <property type="molecule type" value="Genomic_DNA"/>
</dbReference>
<reference evidence="3" key="1">
    <citation type="journal article" date="2019" name="Int. J. Syst. Evol. Microbiol.">
        <title>The Global Catalogue of Microorganisms (GCM) 10K type strain sequencing project: providing services to taxonomists for standard genome sequencing and annotation.</title>
        <authorList>
            <consortium name="The Broad Institute Genomics Platform"/>
            <consortium name="The Broad Institute Genome Sequencing Center for Infectious Disease"/>
            <person name="Wu L."/>
            <person name="Ma J."/>
        </authorList>
    </citation>
    <scope>NUCLEOTIDE SEQUENCE [LARGE SCALE GENOMIC DNA]</scope>
    <source>
        <strain evidence="3">NBRC 103632</strain>
    </source>
</reference>
<dbReference type="PANTHER" id="PTHR48079:SF6">
    <property type="entry name" value="NAD(P)-BINDING DOMAIN-CONTAINING PROTEIN-RELATED"/>
    <property type="match status" value="1"/>
</dbReference>
<accession>A0ABV9EU63</accession>
<dbReference type="Pfam" id="PF01370">
    <property type="entry name" value="Epimerase"/>
    <property type="match status" value="1"/>
</dbReference>
<dbReference type="InterPro" id="IPR001509">
    <property type="entry name" value="Epimerase_deHydtase"/>
</dbReference>
<keyword evidence="3" id="KW-1185">Reference proteome</keyword>
<name>A0ABV9EU63_9SPHN</name>
<dbReference type="SUPFAM" id="SSF51735">
    <property type="entry name" value="NAD(P)-binding Rossmann-fold domains"/>
    <property type="match status" value="1"/>
</dbReference>
<dbReference type="PANTHER" id="PTHR48079">
    <property type="entry name" value="PROTEIN YEEZ"/>
    <property type="match status" value="1"/>
</dbReference>
<protein>
    <submittedName>
        <fullName evidence="2">NAD-dependent epimerase/dehydratase family protein</fullName>
    </submittedName>
</protein>
<feature type="domain" description="NAD-dependent epimerase/dehydratase" evidence="1">
    <location>
        <begin position="3"/>
        <end position="213"/>
    </location>
</feature>
<dbReference type="InterPro" id="IPR036291">
    <property type="entry name" value="NAD(P)-bd_dom_sf"/>
</dbReference>
<comment type="caution">
    <text evidence="2">The sequence shown here is derived from an EMBL/GenBank/DDBJ whole genome shotgun (WGS) entry which is preliminary data.</text>
</comment>
<dbReference type="InterPro" id="IPR051783">
    <property type="entry name" value="NAD(P)-dependent_oxidoreduct"/>
</dbReference>
<evidence type="ECO:0000313" key="3">
    <source>
        <dbReference type="Proteomes" id="UP001595957"/>
    </source>
</evidence>
<organism evidence="2 3">
    <name type="scientific">Sphingobium tyrosinilyticum</name>
    <dbReference type="NCBI Taxonomy" id="2715436"/>
    <lineage>
        <taxon>Bacteria</taxon>
        <taxon>Pseudomonadati</taxon>
        <taxon>Pseudomonadota</taxon>
        <taxon>Alphaproteobacteria</taxon>
        <taxon>Sphingomonadales</taxon>
        <taxon>Sphingomonadaceae</taxon>
        <taxon>Sphingobium</taxon>
    </lineage>
</organism>
<evidence type="ECO:0000313" key="2">
    <source>
        <dbReference type="EMBL" id="MFC4593177.1"/>
    </source>
</evidence>